<dbReference type="InterPro" id="IPR003339">
    <property type="entry name" value="ABC/ECF_trnsptr_transmembrane"/>
</dbReference>
<dbReference type="Proteomes" id="UP000635902">
    <property type="component" value="Unassembled WGS sequence"/>
</dbReference>
<dbReference type="RefSeq" id="WP_194556260.1">
    <property type="nucleotide sequence ID" value="NZ_JADKMY010000001.1"/>
</dbReference>
<comment type="subcellular location">
    <subcellularLocation>
        <location evidence="1">Membrane</location>
        <topology evidence="1">Multi-pass membrane protein</topology>
    </subcellularLocation>
</comment>
<keyword evidence="7" id="KW-1185">Reference proteome</keyword>
<evidence type="ECO:0000313" key="6">
    <source>
        <dbReference type="EMBL" id="MBF4553455.1"/>
    </source>
</evidence>
<evidence type="ECO:0000313" key="7">
    <source>
        <dbReference type="Proteomes" id="UP000635902"/>
    </source>
</evidence>
<name>A0ABR9ZJ87_9CORY</name>
<keyword evidence="4 5" id="KW-0472">Membrane</keyword>
<organism evidence="6 7">
    <name type="scientific">Corynebacterium suicordis DSM 45110</name>
    <dbReference type="NCBI Taxonomy" id="1121369"/>
    <lineage>
        <taxon>Bacteria</taxon>
        <taxon>Bacillati</taxon>
        <taxon>Actinomycetota</taxon>
        <taxon>Actinomycetes</taxon>
        <taxon>Mycobacteriales</taxon>
        <taxon>Corynebacteriaceae</taxon>
        <taxon>Corynebacterium</taxon>
    </lineage>
</organism>
<evidence type="ECO:0000256" key="3">
    <source>
        <dbReference type="ARBA" id="ARBA00022989"/>
    </source>
</evidence>
<reference evidence="6 7" key="1">
    <citation type="submission" date="2020-10" db="EMBL/GenBank/DDBJ databases">
        <title>Novel species in genus Corynebacterium.</title>
        <authorList>
            <person name="Zhang G."/>
        </authorList>
    </citation>
    <scope>NUCLEOTIDE SEQUENCE [LARGE SCALE GENOMIC DNA]</scope>
    <source>
        <strain evidence="6 7">DSM 45110</strain>
    </source>
</reference>
<evidence type="ECO:0000256" key="5">
    <source>
        <dbReference type="SAM" id="Phobius"/>
    </source>
</evidence>
<comment type="caution">
    <text evidence="6">The sequence shown here is derived from an EMBL/GenBank/DDBJ whole genome shotgun (WGS) entry which is preliminary data.</text>
</comment>
<dbReference type="PANTHER" id="PTHR33514">
    <property type="entry name" value="PROTEIN ABCI12, CHLOROPLASTIC"/>
    <property type="match status" value="1"/>
</dbReference>
<keyword evidence="3 5" id="KW-1133">Transmembrane helix</keyword>
<dbReference type="CDD" id="cd16914">
    <property type="entry name" value="EcfT"/>
    <property type="match status" value="1"/>
</dbReference>
<feature type="transmembrane region" description="Helical" evidence="5">
    <location>
        <begin position="34"/>
        <end position="65"/>
    </location>
</feature>
<feature type="transmembrane region" description="Helical" evidence="5">
    <location>
        <begin position="77"/>
        <end position="94"/>
    </location>
</feature>
<feature type="transmembrane region" description="Helical" evidence="5">
    <location>
        <begin position="100"/>
        <end position="119"/>
    </location>
</feature>
<evidence type="ECO:0000256" key="4">
    <source>
        <dbReference type="ARBA" id="ARBA00023136"/>
    </source>
</evidence>
<gene>
    <name evidence="6" type="ORF">IRY30_05080</name>
</gene>
<keyword evidence="2 5" id="KW-0812">Transmembrane</keyword>
<sequence>MFPSSRTTQQVPRSTYIPVDSAIHRLPAGRKSVVLIALLLGSAIFLNSIPWAAGMLAIALGLYVIARIPLRDAIANLRTPLPVLLILSILLWWSQGMHEAVLRFLLIYSAVALAILFTLTTRISDMMDAMERALTPLARFGFPVESVTLACSLTMRLIPLQLETINQILDARKARGSGGSIVAFGVPLIIRTLLRAKAVGDALMSRGVGD</sequence>
<dbReference type="Pfam" id="PF02361">
    <property type="entry name" value="CbiQ"/>
    <property type="match status" value="1"/>
</dbReference>
<dbReference type="EMBL" id="JADKMY010000001">
    <property type="protein sequence ID" value="MBF4553455.1"/>
    <property type="molecule type" value="Genomic_DNA"/>
</dbReference>
<proteinExistence type="predicted"/>
<evidence type="ECO:0000256" key="1">
    <source>
        <dbReference type="ARBA" id="ARBA00004141"/>
    </source>
</evidence>
<accession>A0ABR9ZJ87</accession>
<evidence type="ECO:0000256" key="2">
    <source>
        <dbReference type="ARBA" id="ARBA00022692"/>
    </source>
</evidence>
<dbReference type="PANTHER" id="PTHR33514:SF13">
    <property type="entry name" value="PROTEIN ABCI12, CHLOROPLASTIC"/>
    <property type="match status" value="1"/>
</dbReference>
<protein>
    <submittedName>
        <fullName evidence="6">Energy-coupling factor transporter transmembrane protein EcfT</fullName>
    </submittedName>
</protein>